<dbReference type="InterPro" id="IPR002347">
    <property type="entry name" value="SDR_fam"/>
</dbReference>
<dbReference type="RefSeq" id="WP_105062576.1">
    <property type="nucleotide sequence ID" value="NZ_MSCJ01000003.1"/>
</dbReference>
<accession>A0A2S7VKW9</accession>
<dbReference type="PANTHER" id="PTHR43544">
    <property type="entry name" value="SHORT-CHAIN DEHYDROGENASE/REDUCTASE"/>
    <property type="match status" value="1"/>
</dbReference>
<proteinExistence type="predicted"/>
<dbReference type="InterPro" id="IPR051468">
    <property type="entry name" value="Fungal_SecMetab_SDRs"/>
</dbReference>
<dbReference type="PRINTS" id="PR00081">
    <property type="entry name" value="GDHRDH"/>
</dbReference>
<dbReference type="GO" id="GO:0016491">
    <property type="term" value="F:oxidoreductase activity"/>
    <property type="evidence" value="ECO:0007669"/>
    <property type="project" value="TreeGrafter"/>
</dbReference>
<reference evidence="1 2" key="1">
    <citation type="submission" date="2016-12" db="EMBL/GenBank/DDBJ databases">
        <title>Diversity of luminous bacteria.</title>
        <authorList>
            <person name="Yoshizawa S."/>
            <person name="Kogure K."/>
        </authorList>
    </citation>
    <scope>NUCLEOTIDE SEQUENCE [LARGE SCALE GENOMIC DNA]</scope>
    <source>
        <strain evidence="1 2">LC1-200</strain>
    </source>
</reference>
<dbReference type="Gene3D" id="3.40.50.720">
    <property type="entry name" value="NAD(P)-binding Rossmann-like Domain"/>
    <property type="match status" value="1"/>
</dbReference>
<dbReference type="GO" id="GO:0005737">
    <property type="term" value="C:cytoplasm"/>
    <property type="evidence" value="ECO:0007669"/>
    <property type="project" value="TreeGrafter"/>
</dbReference>
<name>A0A2S7VKW9_PHOAN</name>
<organism evidence="1 2">
    <name type="scientific">Photobacterium angustum</name>
    <dbReference type="NCBI Taxonomy" id="661"/>
    <lineage>
        <taxon>Bacteria</taxon>
        <taxon>Pseudomonadati</taxon>
        <taxon>Pseudomonadota</taxon>
        <taxon>Gammaproteobacteria</taxon>
        <taxon>Vibrionales</taxon>
        <taxon>Vibrionaceae</taxon>
        <taxon>Photobacterium</taxon>
    </lineage>
</organism>
<dbReference type="AlphaFoldDB" id="A0A2S7VKW9"/>
<dbReference type="Pfam" id="PF00106">
    <property type="entry name" value="adh_short"/>
    <property type="match status" value="1"/>
</dbReference>
<dbReference type="OrthoDB" id="9785826at2"/>
<evidence type="ECO:0000313" key="1">
    <source>
        <dbReference type="EMBL" id="PQJ62803.1"/>
    </source>
</evidence>
<dbReference type="PANTHER" id="PTHR43544:SF12">
    <property type="entry name" value="NAD(P)-BINDING ROSSMANN-FOLD SUPERFAMILY PROTEIN"/>
    <property type="match status" value="1"/>
</dbReference>
<dbReference type="InterPro" id="IPR036291">
    <property type="entry name" value="NAD(P)-bd_dom_sf"/>
</dbReference>
<dbReference type="EMBL" id="MSCJ01000003">
    <property type="protein sequence ID" value="PQJ62803.1"/>
    <property type="molecule type" value="Genomic_DNA"/>
</dbReference>
<evidence type="ECO:0000313" key="2">
    <source>
        <dbReference type="Proteomes" id="UP000238730"/>
    </source>
</evidence>
<sequence length="235" mass="25964">MHILILGGTGGIGSALIKAYLSQGVVNRIHATYHNSHPTIEHPQLTWHRTDVSKDSDVAKLSETVGQLDIVINAVGMLHSGDMMPEKTITQFDSDFFNQNIATNVLPTLLIAKHLSPKLKSKTLNYFVTVSAKIGSIEDNNLGGWISYRSSKAALNMALKTISIEWKNKKFNTCVFAFHPGTTDTDLSKPFQRNVPEGNLQTPEKVAAALINLLQRLSLKDNGKFFSYDGTEIPW</sequence>
<dbReference type="Proteomes" id="UP000238730">
    <property type="component" value="Unassembled WGS sequence"/>
</dbReference>
<comment type="caution">
    <text evidence="1">The sequence shown here is derived from an EMBL/GenBank/DDBJ whole genome shotgun (WGS) entry which is preliminary data.</text>
</comment>
<gene>
    <name evidence="1" type="ORF">BTO08_21575</name>
</gene>
<dbReference type="SUPFAM" id="SSF51735">
    <property type="entry name" value="NAD(P)-binding Rossmann-fold domains"/>
    <property type="match status" value="1"/>
</dbReference>
<protein>
    <submittedName>
        <fullName evidence="1">Short chain dehydrogenase</fullName>
    </submittedName>
</protein>